<dbReference type="Proteomes" id="UP000325577">
    <property type="component" value="Linkage Group LG4"/>
</dbReference>
<keyword evidence="3" id="KW-1185">Reference proteome</keyword>
<evidence type="ECO:0000256" key="1">
    <source>
        <dbReference type="ARBA" id="ARBA00005536"/>
    </source>
</evidence>
<sequence>MFDILFGWRKASNCKKLIRRVQCRLKLLKNKRCSIVRQLREDVEQLFKDESIVAVYDLLDHFCEFIIIHLSYIRRHKDCPNDINEAVSSLIFASARCGDLPELQVIRKLFGERYGQRFAMAALELLPGNLVNHQIKENLSIKSVPHDVKCRLVDEIARSCLQPGPLALEYCSELQQQQANKITGDEIPISDIQTNCNRTEGSPMQDSKSTEREEYIVFVNFLSNGKTFLEKPFHSRQDSETTGTSICSSTVLHSSPTTVEASMDKKDGKVEKYTQLNSPYELTLEPKAGNIAAESSSESSTQLPEEMIYLDDIEEFQSPLSKDGNCQDQRLFMFKSSVLPHSKKSKGSYNEDYVEQYESWSEEAGSGSSKRSTKRLVSWDSSSVKDVESVICHGKACENSPSHKHKSHHHRKHQKKIPVDEIQDSYCVHERVEQPCRLQLENNSGSGKFRSFDRTKSCCSCSFNSEMVNDCSLEHPCHCSHNRELNIQGMRWAFLPQKTRENYQNNGTMDGNLTYPVHLPNKQSKKVGGQAEGSNYLGSGAASICSSSRVIRPWIRKEMEPSYLRAMTMPPERPKESCNDNILRFNSFPFRQPIHLNNGSSSQHVHPKLPDYDELAAKFKALKKANLQNKNH</sequence>
<dbReference type="GO" id="GO:0015031">
    <property type="term" value="P:protein transport"/>
    <property type="evidence" value="ECO:0007669"/>
    <property type="project" value="InterPro"/>
</dbReference>
<dbReference type="InterPro" id="IPR042277">
    <property type="entry name" value="IST1-like"/>
</dbReference>
<dbReference type="EMBL" id="CM018047">
    <property type="protein sequence ID" value="KAA8524444.1"/>
    <property type="molecule type" value="Genomic_DNA"/>
</dbReference>
<gene>
    <name evidence="2" type="ORF">F0562_010832</name>
</gene>
<protein>
    <recommendedName>
        <fullName evidence="4">IST1-like protein</fullName>
    </recommendedName>
</protein>
<comment type="similarity">
    <text evidence="1">Belongs to the IST1 family.</text>
</comment>
<dbReference type="AlphaFoldDB" id="A0A5J5A2L3"/>
<name>A0A5J5A2L3_9ASTE</name>
<dbReference type="Gene3D" id="1.20.1260.60">
    <property type="entry name" value="Vacuolar protein sorting-associated protein Ist1"/>
    <property type="match status" value="1"/>
</dbReference>
<reference evidence="2 3" key="1">
    <citation type="submission" date="2019-09" db="EMBL/GenBank/DDBJ databases">
        <title>A chromosome-level genome assembly of the Chinese tupelo Nyssa sinensis.</title>
        <authorList>
            <person name="Yang X."/>
            <person name="Kang M."/>
            <person name="Yang Y."/>
            <person name="Xiong H."/>
            <person name="Wang M."/>
            <person name="Zhang Z."/>
            <person name="Wang Z."/>
            <person name="Wu H."/>
            <person name="Ma T."/>
            <person name="Liu J."/>
            <person name="Xi Z."/>
        </authorList>
    </citation>
    <scope>NUCLEOTIDE SEQUENCE [LARGE SCALE GENOMIC DNA]</scope>
    <source>
        <strain evidence="2">J267</strain>
        <tissue evidence="2">Leaf</tissue>
    </source>
</reference>
<evidence type="ECO:0000313" key="2">
    <source>
        <dbReference type="EMBL" id="KAA8524444.1"/>
    </source>
</evidence>
<evidence type="ECO:0000313" key="3">
    <source>
        <dbReference type="Proteomes" id="UP000325577"/>
    </source>
</evidence>
<dbReference type="InterPro" id="IPR005061">
    <property type="entry name" value="Ist1"/>
</dbReference>
<dbReference type="PANTHER" id="PTHR12161:SF44">
    <property type="entry name" value="REGULATOR OF VPS4 ACTIVITY IN THE MVB PATHWAY PROTEIN"/>
    <property type="match status" value="1"/>
</dbReference>
<dbReference type="PANTHER" id="PTHR12161">
    <property type="entry name" value="IST1 FAMILY MEMBER"/>
    <property type="match status" value="1"/>
</dbReference>
<accession>A0A5J5A2L3</accession>
<dbReference type="OrthoDB" id="29853at2759"/>
<organism evidence="2 3">
    <name type="scientific">Nyssa sinensis</name>
    <dbReference type="NCBI Taxonomy" id="561372"/>
    <lineage>
        <taxon>Eukaryota</taxon>
        <taxon>Viridiplantae</taxon>
        <taxon>Streptophyta</taxon>
        <taxon>Embryophyta</taxon>
        <taxon>Tracheophyta</taxon>
        <taxon>Spermatophyta</taxon>
        <taxon>Magnoliopsida</taxon>
        <taxon>eudicotyledons</taxon>
        <taxon>Gunneridae</taxon>
        <taxon>Pentapetalae</taxon>
        <taxon>asterids</taxon>
        <taxon>Cornales</taxon>
        <taxon>Nyssaceae</taxon>
        <taxon>Nyssa</taxon>
    </lineage>
</organism>
<proteinExistence type="inferred from homology"/>
<dbReference type="Pfam" id="PF03398">
    <property type="entry name" value="Ist1"/>
    <property type="match status" value="1"/>
</dbReference>
<evidence type="ECO:0008006" key="4">
    <source>
        <dbReference type="Google" id="ProtNLM"/>
    </source>
</evidence>